<keyword evidence="2" id="KW-0413">Isomerase</keyword>
<dbReference type="EC" id="2.6.1.16" evidence="2"/>
<dbReference type="PANTHER" id="PTHR43377:SF1">
    <property type="entry name" value="BILIVERDIN REDUCTASE A"/>
    <property type="match status" value="1"/>
</dbReference>
<dbReference type="GO" id="GO:0016853">
    <property type="term" value="F:isomerase activity"/>
    <property type="evidence" value="ECO:0007669"/>
    <property type="project" value="UniProtKB-KW"/>
</dbReference>
<dbReference type="PANTHER" id="PTHR43377">
    <property type="entry name" value="BILIVERDIN REDUCTASE A"/>
    <property type="match status" value="1"/>
</dbReference>
<dbReference type="SUPFAM" id="SSF51735">
    <property type="entry name" value="NAD(P)-binding Rossmann-fold domains"/>
    <property type="match status" value="1"/>
</dbReference>
<dbReference type="OrthoDB" id="9782091at2"/>
<name>A0A222MYR8_9BACT</name>
<dbReference type="GO" id="GO:0004360">
    <property type="term" value="F:glutamine-fructose-6-phosphate transaminase (isomerizing) activity"/>
    <property type="evidence" value="ECO:0007669"/>
    <property type="project" value="UniProtKB-EC"/>
</dbReference>
<evidence type="ECO:0000313" key="2">
    <source>
        <dbReference type="EMBL" id="ASQ30870.1"/>
    </source>
</evidence>
<sequence length="302" mass="35132">MKALIIGFGSIGKKHFIALKKLGYDVEICSKSFKKDKFKNHKIKIHSDLSDINLENFELFIISNITVMHFDTLSFLDKNLKNKTILVEKPLFETYKDFKASQNNKIYVAYLLRFHPVIKALKKLLSYEKPYFANFVCNSYLPNWRELDYTQNYSAKKELGGGVLLDLSHELDLAQYLFKDLELLYSQNEKISELDISSDDFAFLALKGKNEEKVFINLDYFSKKNSRTINICTEKRSFKADLNKNYIKIYKKSGKVKKIEFKNSTIKNLCLLHKAILKNDKNICSLDEGLQILRLTDKVKNG</sequence>
<dbReference type="InterPro" id="IPR051450">
    <property type="entry name" value="Gfo/Idh/MocA_Oxidoreductases"/>
</dbReference>
<keyword evidence="3" id="KW-1185">Reference proteome</keyword>
<dbReference type="AlphaFoldDB" id="A0A222MYR8"/>
<protein>
    <submittedName>
        <fullName evidence="2">Glucosamine-6-P synthase, isomerase subunit PtmF</fullName>
        <ecNumber evidence="2">2.6.1.16</ecNumber>
    </submittedName>
</protein>
<dbReference type="RefSeq" id="WP_094325669.1">
    <property type="nucleotide sequence ID" value="NZ_CP022347.1"/>
</dbReference>
<evidence type="ECO:0000259" key="1">
    <source>
        <dbReference type="Pfam" id="PF22725"/>
    </source>
</evidence>
<dbReference type="EMBL" id="CP022347">
    <property type="protein sequence ID" value="ASQ30870.1"/>
    <property type="molecule type" value="Genomic_DNA"/>
</dbReference>
<dbReference type="SUPFAM" id="SSF55347">
    <property type="entry name" value="Glyceraldehyde-3-phosphate dehydrogenase-like, C-terminal domain"/>
    <property type="match status" value="1"/>
</dbReference>
<reference evidence="2 3" key="1">
    <citation type="submission" date="2017-07" db="EMBL/GenBank/DDBJ databases">
        <title>Analysis of two Campylobacter avium genomes and identification of a novel hippuricase gene.</title>
        <authorList>
            <person name="Miller W.G."/>
            <person name="Chapman M.H."/>
            <person name="Yee E."/>
            <person name="Revez J."/>
            <person name="Bono J.L."/>
            <person name="Rossi M."/>
        </authorList>
    </citation>
    <scope>NUCLEOTIDE SEQUENCE [LARGE SCALE GENOMIC DNA]</scope>
    <source>
        <strain evidence="2 3">LMG 24591</strain>
    </source>
</reference>
<dbReference type="Proteomes" id="UP000201169">
    <property type="component" value="Chromosome"/>
</dbReference>
<keyword evidence="2" id="KW-0808">Transferase</keyword>
<dbReference type="KEGG" id="cavi:CAV_1244"/>
<proteinExistence type="predicted"/>
<dbReference type="InterPro" id="IPR036291">
    <property type="entry name" value="NAD(P)-bd_dom_sf"/>
</dbReference>
<accession>A0A222MYR8</accession>
<organism evidence="2 3">
    <name type="scientific">Campylobacter avium LMG 24591</name>
    <dbReference type="NCBI Taxonomy" id="522484"/>
    <lineage>
        <taxon>Bacteria</taxon>
        <taxon>Pseudomonadati</taxon>
        <taxon>Campylobacterota</taxon>
        <taxon>Epsilonproteobacteria</taxon>
        <taxon>Campylobacterales</taxon>
        <taxon>Campylobacteraceae</taxon>
        <taxon>Campylobacter</taxon>
    </lineage>
</organism>
<keyword evidence="2" id="KW-0032">Aminotransferase</keyword>
<dbReference type="InterPro" id="IPR055170">
    <property type="entry name" value="GFO_IDH_MocA-like_dom"/>
</dbReference>
<dbReference type="Gene3D" id="3.40.50.720">
    <property type="entry name" value="NAD(P)-binding Rossmann-like Domain"/>
    <property type="match status" value="1"/>
</dbReference>
<dbReference type="Gene3D" id="3.30.360.10">
    <property type="entry name" value="Dihydrodipicolinate Reductase, domain 2"/>
    <property type="match status" value="1"/>
</dbReference>
<dbReference type="Pfam" id="PF22725">
    <property type="entry name" value="GFO_IDH_MocA_C3"/>
    <property type="match status" value="1"/>
</dbReference>
<feature type="domain" description="GFO/IDH/MocA-like oxidoreductase" evidence="1">
    <location>
        <begin position="143"/>
        <end position="238"/>
    </location>
</feature>
<gene>
    <name evidence="2" type="primary">ptmF</name>
    <name evidence="2" type="ORF">CAV_1244</name>
</gene>
<evidence type="ECO:0000313" key="3">
    <source>
        <dbReference type="Proteomes" id="UP000201169"/>
    </source>
</evidence>